<keyword evidence="2 4" id="KW-0238">DNA-binding</keyword>
<evidence type="ECO:0000259" key="5">
    <source>
        <dbReference type="PROSITE" id="PS50977"/>
    </source>
</evidence>
<dbReference type="InterPro" id="IPR001647">
    <property type="entry name" value="HTH_TetR"/>
</dbReference>
<accession>A0ABT4SL48</accession>
<gene>
    <name evidence="6" type="ORF">OUY22_29845</name>
</gene>
<evidence type="ECO:0000256" key="2">
    <source>
        <dbReference type="ARBA" id="ARBA00023125"/>
    </source>
</evidence>
<dbReference type="Proteomes" id="UP001144036">
    <property type="component" value="Unassembled WGS sequence"/>
</dbReference>
<keyword evidence="1" id="KW-0805">Transcription regulation</keyword>
<dbReference type="PROSITE" id="PS50977">
    <property type="entry name" value="HTH_TETR_2"/>
    <property type="match status" value="1"/>
</dbReference>
<dbReference type="RefSeq" id="WP_270158531.1">
    <property type="nucleotide sequence ID" value="NZ_JAPNNL010000168.1"/>
</dbReference>
<sequence>MARPGRPPQDPARHLERAHRILDAAAELILRWGYDKTTIEDVARAADVAKGTIYLHWRTRDALFGALLRRDRVRMVRQVREAGPRTLPDLVGALAAALQDQPLTWAAMVGDSQVLGRLTRQKFEAEGPTEFATVFRRYLDELAGLGAVRADLGAEERPALVMALLYGFLVPQAMRPEDQRLPDGRVTELIADAAGRVLGTGAPPGPEVAEVTRAFLADLEEIACRRLAGSLGPDGRAL</sequence>
<keyword evidence="3" id="KW-0804">Transcription</keyword>
<evidence type="ECO:0000256" key="4">
    <source>
        <dbReference type="PROSITE-ProRule" id="PRU00335"/>
    </source>
</evidence>
<dbReference type="InterPro" id="IPR009057">
    <property type="entry name" value="Homeodomain-like_sf"/>
</dbReference>
<evidence type="ECO:0000256" key="3">
    <source>
        <dbReference type="ARBA" id="ARBA00023163"/>
    </source>
</evidence>
<dbReference type="PRINTS" id="PR00455">
    <property type="entry name" value="HTHTETR"/>
</dbReference>
<comment type="caution">
    <text evidence="6">The sequence shown here is derived from an EMBL/GenBank/DDBJ whole genome shotgun (WGS) entry which is preliminary data.</text>
</comment>
<reference evidence="6" key="1">
    <citation type="submission" date="2022-11" db="EMBL/GenBank/DDBJ databases">
        <title>Nonomuraea corallina sp. nov., a new species of the genus Nonomuraea isolated from sea side sediment in Thai sea.</title>
        <authorList>
            <person name="Ngamcharungchit C."/>
            <person name="Matsumoto A."/>
            <person name="Suriyachadkun C."/>
            <person name="Panbangred W."/>
            <person name="Inahashi Y."/>
            <person name="Intra B."/>
        </authorList>
    </citation>
    <scope>NUCLEOTIDE SEQUENCE</scope>
    <source>
        <strain evidence="6">MCN248</strain>
    </source>
</reference>
<name>A0ABT4SL48_9ACTN</name>
<proteinExistence type="predicted"/>
<dbReference type="EMBL" id="JAPNNL010000168">
    <property type="protein sequence ID" value="MDA0637631.1"/>
    <property type="molecule type" value="Genomic_DNA"/>
</dbReference>
<dbReference type="Gene3D" id="1.10.357.10">
    <property type="entry name" value="Tetracycline Repressor, domain 2"/>
    <property type="match status" value="1"/>
</dbReference>
<feature type="domain" description="HTH tetR-type" evidence="5">
    <location>
        <begin position="15"/>
        <end position="75"/>
    </location>
</feature>
<organism evidence="6 7">
    <name type="scientific">Nonomuraea corallina</name>
    <dbReference type="NCBI Taxonomy" id="2989783"/>
    <lineage>
        <taxon>Bacteria</taxon>
        <taxon>Bacillati</taxon>
        <taxon>Actinomycetota</taxon>
        <taxon>Actinomycetes</taxon>
        <taxon>Streptosporangiales</taxon>
        <taxon>Streptosporangiaceae</taxon>
        <taxon>Nonomuraea</taxon>
    </lineage>
</organism>
<feature type="DNA-binding region" description="H-T-H motif" evidence="4">
    <location>
        <begin position="38"/>
        <end position="57"/>
    </location>
</feature>
<dbReference type="Pfam" id="PF00440">
    <property type="entry name" value="TetR_N"/>
    <property type="match status" value="1"/>
</dbReference>
<evidence type="ECO:0000313" key="6">
    <source>
        <dbReference type="EMBL" id="MDA0637631.1"/>
    </source>
</evidence>
<dbReference type="InterPro" id="IPR050109">
    <property type="entry name" value="HTH-type_TetR-like_transc_reg"/>
</dbReference>
<dbReference type="PANTHER" id="PTHR30055:SF234">
    <property type="entry name" value="HTH-TYPE TRANSCRIPTIONAL REGULATOR BETI"/>
    <property type="match status" value="1"/>
</dbReference>
<protein>
    <submittedName>
        <fullName evidence="6">Helix-turn-helix domain containing protein</fullName>
    </submittedName>
</protein>
<dbReference type="PANTHER" id="PTHR30055">
    <property type="entry name" value="HTH-TYPE TRANSCRIPTIONAL REGULATOR RUTR"/>
    <property type="match status" value="1"/>
</dbReference>
<evidence type="ECO:0000256" key="1">
    <source>
        <dbReference type="ARBA" id="ARBA00023015"/>
    </source>
</evidence>
<dbReference type="SUPFAM" id="SSF46689">
    <property type="entry name" value="Homeodomain-like"/>
    <property type="match status" value="1"/>
</dbReference>
<evidence type="ECO:0000313" key="7">
    <source>
        <dbReference type="Proteomes" id="UP001144036"/>
    </source>
</evidence>
<keyword evidence="7" id="KW-1185">Reference proteome</keyword>